<dbReference type="CDD" id="cd05774">
    <property type="entry name" value="IgV_CEACAM_D1"/>
    <property type="match status" value="1"/>
</dbReference>
<evidence type="ECO:0000256" key="5">
    <source>
        <dbReference type="SAM" id="SignalP"/>
    </source>
</evidence>
<evidence type="ECO:0000313" key="8">
    <source>
        <dbReference type="Proteomes" id="UP000694416"/>
    </source>
</evidence>
<dbReference type="Pfam" id="PF13927">
    <property type="entry name" value="Ig_3"/>
    <property type="match status" value="2"/>
</dbReference>
<dbReference type="CDD" id="cd20948">
    <property type="entry name" value="IgC2_CEACAM5-like"/>
    <property type="match status" value="1"/>
</dbReference>
<feature type="domain" description="Ig-like" evidence="6">
    <location>
        <begin position="147"/>
        <end position="232"/>
    </location>
</feature>
<reference evidence="7" key="1">
    <citation type="submission" date="2025-08" db="UniProtKB">
        <authorList>
            <consortium name="Ensembl"/>
        </authorList>
    </citation>
    <scope>IDENTIFICATION</scope>
</reference>
<dbReference type="Pfam" id="PF07686">
    <property type="entry name" value="V-set"/>
    <property type="match status" value="1"/>
</dbReference>
<dbReference type="Ensembl" id="ENSPTET00000034258.1">
    <property type="protein sequence ID" value="ENSPTEP00000024032.1"/>
    <property type="gene ID" value="ENSPTEG00000024597.1"/>
</dbReference>
<dbReference type="InterPro" id="IPR050831">
    <property type="entry name" value="CEA_cell_adhesion"/>
</dbReference>
<dbReference type="Pfam" id="PF13895">
    <property type="entry name" value="Ig_2"/>
    <property type="match status" value="2"/>
</dbReference>
<accession>A0A8C9LSH5</accession>
<gene>
    <name evidence="7" type="primary">LOC111534901</name>
</gene>
<protein>
    <submittedName>
        <fullName evidence="7">Putative pregnancy-specific beta-1-glycoprotein 7</fullName>
    </submittedName>
</protein>
<evidence type="ECO:0000256" key="3">
    <source>
        <dbReference type="ARBA" id="ARBA00023319"/>
    </source>
</evidence>
<dbReference type="FunFam" id="2.60.40.10:FF:000244">
    <property type="entry name" value="carcinoembryonic antigen-related cell adhesion molecule 16"/>
    <property type="match status" value="3"/>
</dbReference>
<feature type="domain" description="Ig-like" evidence="6">
    <location>
        <begin position="401"/>
        <end position="483"/>
    </location>
</feature>
<dbReference type="CDD" id="cd05740">
    <property type="entry name" value="IgI_hCEACAM_2_4_6_like"/>
    <property type="match status" value="2"/>
</dbReference>
<keyword evidence="8" id="KW-1185">Reference proteome</keyword>
<sequence>MGPLSAPPYTLHITWKELLLTASLLIFWNPPTTAQVTIEAQPTNVSEGNNVLLLVHNLPQNPAAYIWYKGQIMDLHHYITAYVIETERIVFGPAYSGRETVYSNASLLIQSLNQKDAGSYTVEIIKRGDGNEGVTGNFTLYLETPKPSINGSNLNPREAVETVTLSCNPDNQNASYLWWINGQSLPISPRLQLSENNRTLVLFGVTKYTAGPYECEMKSPVSASRSDPVTLNLLYGLDAAISSSYTYYHTGEVLKLSCLTDSYPLAEHSWLMDEKFQQSAQVFFIPKSLKHIEGSMSDKLLSVIHTAELPKPYITSNNFNPMENKNVVALTVTLTQGYTYVWWVNGQSLPVSPRLKQPGKNRVLILANVSRNDTRPYECKIRDRVGSIPSDPVTLEVLYGPHIPSILSPFAYYGTGENLYLYCFADSNPPAEYTWTINGNFLQSGQELSIPKITTKHSGLYGCSTRNSATGSEGSTFKTIKVSVETPKPFISSSNLHPRENVETVILSCDPDTQDVSYLWWINGQSLPISHKLQLSKTNRTLIILGVTKDTAGPYECEMKNPVSSSRSDPVTLNLLHGLDAPTISSSYTYYHTGEVPKLSCLTDSHPLAEHSWLIDGKFQQSAQVFFIPQITKTYTGVYVCFIHNSATGRTNLIIKRIIVPCRWIPGALAICFPVKSIWLSGKSHLPSANREGKSKTQDREYVSDPNHQLLPVPFTLPRSFFRLYTNSEQSERKLRKQFQFTLTSKGIKYFGISLIKRL</sequence>
<dbReference type="Gene3D" id="2.60.40.10">
    <property type="entry name" value="Immunoglobulins"/>
    <property type="match status" value="6"/>
</dbReference>
<dbReference type="SUPFAM" id="SSF48726">
    <property type="entry name" value="Immunoglobulin"/>
    <property type="match status" value="6"/>
</dbReference>
<dbReference type="Proteomes" id="UP000694416">
    <property type="component" value="Unplaced"/>
</dbReference>
<dbReference type="PANTHER" id="PTHR44427:SF13">
    <property type="entry name" value="PREGNANCY-SPECIFIC BETA-1-GLYCOPROTEIN 4-RELATED"/>
    <property type="match status" value="1"/>
</dbReference>
<evidence type="ECO:0000256" key="1">
    <source>
        <dbReference type="ARBA" id="ARBA00022729"/>
    </source>
</evidence>
<dbReference type="SMART" id="SM00408">
    <property type="entry name" value="IGc2"/>
    <property type="match status" value="3"/>
</dbReference>
<reference evidence="7" key="2">
    <citation type="submission" date="2025-09" db="UniProtKB">
        <authorList>
            <consortium name="Ensembl"/>
        </authorList>
    </citation>
    <scope>IDENTIFICATION</scope>
</reference>
<comment type="similarity">
    <text evidence="4">Belongs to the immunoglobulin superfamily. CEA family.</text>
</comment>
<dbReference type="InterPro" id="IPR013783">
    <property type="entry name" value="Ig-like_fold"/>
</dbReference>
<evidence type="ECO:0000256" key="4">
    <source>
        <dbReference type="ARBA" id="ARBA00038222"/>
    </source>
</evidence>
<keyword evidence="1 5" id="KW-0732">Signal</keyword>
<dbReference type="PROSITE" id="PS50835">
    <property type="entry name" value="IG_LIKE"/>
    <property type="match status" value="5"/>
</dbReference>
<organism evidence="7 8">
    <name type="scientific">Piliocolobus tephrosceles</name>
    <name type="common">Ugandan red Colobus</name>
    <dbReference type="NCBI Taxonomy" id="591936"/>
    <lineage>
        <taxon>Eukaryota</taxon>
        <taxon>Metazoa</taxon>
        <taxon>Chordata</taxon>
        <taxon>Craniata</taxon>
        <taxon>Vertebrata</taxon>
        <taxon>Euteleostomi</taxon>
        <taxon>Mammalia</taxon>
        <taxon>Eutheria</taxon>
        <taxon>Euarchontoglires</taxon>
        <taxon>Primates</taxon>
        <taxon>Haplorrhini</taxon>
        <taxon>Catarrhini</taxon>
        <taxon>Cercopithecidae</taxon>
        <taxon>Colobinae</taxon>
        <taxon>Piliocolobus</taxon>
    </lineage>
</organism>
<feature type="signal peptide" evidence="5">
    <location>
        <begin position="1"/>
        <end position="34"/>
    </location>
</feature>
<dbReference type="InterPro" id="IPR036179">
    <property type="entry name" value="Ig-like_dom_sf"/>
</dbReference>
<dbReference type="InterPro" id="IPR003598">
    <property type="entry name" value="Ig_sub2"/>
</dbReference>
<keyword evidence="3" id="KW-0393">Immunoglobulin domain</keyword>
<evidence type="ECO:0000313" key="7">
    <source>
        <dbReference type="Ensembl" id="ENSPTEP00000024032.1"/>
    </source>
</evidence>
<dbReference type="InterPro" id="IPR013106">
    <property type="entry name" value="Ig_V-set"/>
</dbReference>
<dbReference type="InterPro" id="IPR007110">
    <property type="entry name" value="Ig-like_dom"/>
</dbReference>
<proteinExistence type="inferred from homology"/>
<feature type="domain" description="Ig-like" evidence="6">
    <location>
        <begin position="251"/>
        <end position="396"/>
    </location>
</feature>
<evidence type="ECO:0000259" key="6">
    <source>
        <dbReference type="PROSITE" id="PS50835"/>
    </source>
</evidence>
<keyword evidence="2" id="KW-0325">Glycoprotein</keyword>
<feature type="domain" description="Ig-like" evidence="6">
    <location>
        <begin position="582"/>
        <end position="652"/>
    </location>
</feature>
<name>A0A8C9LSH5_9PRIM</name>
<dbReference type="FunFam" id="2.60.40.10:FF:000340">
    <property type="entry name" value="Carcinoembryonic antigen-related cell adhesion molecule 1"/>
    <property type="match status" value="1"/>
</dbReference>
<dbReference type="SMART" id="SM00409">
    <property type="entry name" value="IG"/>
    <property type="match status" value="6"/>
</dbReference>
<feature type="domain" description="Ig-like" evidence="6">
    <location>
        <begin position="487"/>
        <end position="574"/>
    </location>
</feature>
<feature type="chain" id="PRO_5034453600" evidence="5">
    <location>
        <begin position="35"/>
        <end position="759"/>
    </location>
</feature>
<dbReference type="PANTHER" id="PTHR44427">
    <property type="entry name" value="CARCINOEMBRYONIC ANTIGEN-RELATED CELL ADHESION MOLECULE 19"/>
    <property type="match status" value="1"/>
</dbReference>
<dbReference type="AlphaFoldDB" id="A0A8C9LSH5"/>
<evidence type="ECO:0000256" key="2">
    <source>
        <dbReference type="ARBA" id="ARBA00023180"/>
    </source>
</evidence>
<dbReference type="InterPro" id="IPR003599">
    <property type="entry name" value="Ig_sub"/>
</dbReference>